<evidence type="ECO:0000259" key="1">
    <source>
        <dbReference type="Pfam" id="PF13638"/>
    </source>
</evidence>
<dbReference type="AlphaFoldDB" id="A0A6A8DT90"/>
<accession>A0A6A8DT90</accession>
<dbReference type="InterPro" id="IPR002716">
    <property type="entry name" value="PIN_dom"/>
</dbReference>
<reference evidence="2" key="1">
    <citation type="submission" date="2019-11" db="EMBL/GenBank/DDBJ databases">
        <authorList>
            <person name="Li J."/>
        </authorList>
    </citation>
    <scope>NUCLEOTIDE SEQUENCE</scope>
    <source>
        <strain evidence="2">B6B</strain>
    </source>
</reference>
<organism evidence="2 3">
    <name type="scientific">Aquibacillus halophilus</name>
    <dbReference type="NCBI Taxonomy" id="930132"/>
    <lineage>
        <taxon>Bacteria</taxon>
        <taxon>Bacillati</taxon>
        <taxon>Bacillota</taxon>
        <taxon>Bacilli</taxon>
        <taxon>Bacillales</taxon>
        <taxon>Bacillaceae</taxon>
        <taxon>Aquibacillus</taxon>
    </lineage>
</organism>
<keyword evidence="3" id="KW-1185">Reference proteome</keyword>
<dbReference type="Gene3D" id="3.40.50.1010">
    <property type="entry name" value="5'-nuclease"/>
    <property type="match status" value="1"/>
</dbReference>
<gene>
    <name evidence="2" type="ORF">GH741_17450</name>
</gene>
<dbReference type="EMBL" id="WJNG01000016">
    <property type="protein sequence ID" value="MRH44432.1"/>
    <property type="molecule type" value="Genomic_DNA"/>
</dbReference>
<comment type="caution">
    <text evidence="2">The sequence shown here is derived from an EMBL/GenBank/DDBJ whole genome shotgun (WGS) entry which is preliminary data.</text>
</comment>
<evidence type="ECO:0000313" key="2">
    <source>
        <dbReference type="EMBL" id="MRH44432.1"/>
    </source>
</evidence>
<protein>
    <recommendedName>
        <fullName evidence="1">PIN domain-containing protein</fullName>
    </recommendedName>
</protein>
<dbReference type="Pfam" id="PF13638">
    <property type="entry name" value="PIN_4"/>
    <property type="match status" value="1"/>
</dbReference>
<sequence length="350" mass="41071">MNIQINNFLIYKRKGDCVKSNEKKLFNSFKEDILINYIQDYLNFHLNLEATVEKETDDYFRAYTSQGVTLAILLELPSYNLFITKRGNEVTFPERPLIFDFHLYTRGREIYINRYIQLRFNTSLNYMVSSSKENHVTVIAVDGRRFELVLDSKGIFLKDEETQVIPSLNIQKTFKKTQMEDEVETAEQTHQINSKEKGQPEQKKTYREFLEKGYYFAFDTNVLMDYNPFEYLKKEKIIISKIVLLELDGLKRDRNKRSKARRALRNIRRSQENNKNIEIAPYKPEMISKFRLSSTSTDDQIIASYLDFNVQDKEVVYLSGDNGSLIIAENAGLLARNCNMLLKGKEAENI</sequence>
<evidence type="ECO:0000313" key="3">
    <source>
        <dbReference type="Proteomes" id="UP000799092"/>
    </source>
</evidence>
<feature type="domain" description="PIN" evidence="1">
    <location>
        <begin position="218"/>
        <end position="337"/>
    </location>
</feature>
<name>A0A6A8DT90_9BACI</name>
<dbReference type="Proteomes" id="UP000799092">
    <property type="component" value="Unassembled WGS sequence"/>
</dbReference>
<dbReference type="OrthoDB" id="2676585at2"/>
<proteinExistence type="predicted"/>